<dbReference type="PANTHER" id="PTHR19271">
    <property type="entry name" value="CYTOCHROME B"/>
    <property type="match status" value="1"/>
</dbReference>
<proteinExistence type="predicted"/>
<gene>
    <name evidence="3" type="ORF">HannXRQ_Chr16g0529041</name>
</gene>
<dbReference type="Proteomes" id="UP000215914">
    <property type="component" value="Chromosome 16"/>
</dbReference>
<dbReference type="AlphaFoldDB" id="A0A251S2Z7"/>
<evidence type="ECO:0000259" key="2">
    <source>
        <dbReference type="Pfam" id="PF00033"/>
    </source>
</evidence>
<organism evidence="3 4">
    <name type="scientific">Helianthus annuus</name>
    <name type="common">Common sunflower</name>
    <dbReference type="NCBI Taxonomy" id="4232"/>
    <lineage>
        <taxon>Eukaryota</taxon>
        <taxon>Viridiplantae</taxon>
        <taxon>Streptophyta</taxon>
        <taxon>Embryophyta</taxon>
        <taxon>Tracheophyta</taxon>
        <taxon>Spermatophyta</taxon>
        <taxon>Magnoliopsida</taxon>
        <taxon>eudicotyledons</taxon>
        <taxon>Gunneridae</taxon>
        <taxon>Pentapetalae</taxon>
        <taxon>asterids</taxon>
        <taxon>campanulids</taxon>
        <taxon>Asterales</taxon>
        <taxon>Asteraceae</taxon>
        <taxon>Asteroideae</taxon>
        <taxon>Heliantheae alliance</taxon>
        <taxon>Heliantheae</taxon>
        <taxon>Helianthus</taxon>
    </lineage>
</organism>
<feature type="transmembrane region" description="Helical" evidence="1">
    <location>
        <begin position="21"/>
        <end position="43"/>
    </location>
</feature>
<dbReference type="SUPFAM" id="SSF81342">
    <property type="entry name" value="Transmembrane di-heme cytochromes"/>
    <property type="match status" value="1"/>
</dbReference>
<dbReference type="Gene3D" id="1.20.810.10">
    <property type="entry name" value="Cytochrome Bc1 Complex, Chain C"/>
    <property type="match status" value="1"/>
</dbReference>
<keyword evidence="1" id="KW-0472">Membrane</keyword>
<sequence length="68" mass="7947">MIGLKSVLRFRRLRMELTSKYVPPHVNIFYCLGGITLTCFFSTSGYRFAMTFYYRPTVTDAFASVQYI</sequence>
<dbReference type="InterPro" id="IPR016174">
    <property type="entry name" value="Di-haem_cyt_TM"/>
</dbReference>
<dbReference type="InterPro" id="IPR005797">
    <property type="entry name" value="Cyt_b/b6_N"/>
</dbReference>
<dbReference type="EMBL" id="CM007905">
    <property type="protein sequence ID" value="OTF93085.1"/>
    <property type="molecule type" value="Genomic_DNA"/>
</dbReference>
<dbReference type="GO" id="GO:0016020">
    <property type="term" value="C:membrane"/>
    <property type="evidence" value="ECO:0007669"/>
    <property type="project" value="InterPro"/>
</dbReference>
<dbReference type="OMA" id="QYIMTES"/>
<dbReference type="GO" id="GO:0016491">
    <property type="term" value="F:oxidoreductase activity"/>
    <property type="evidence" value="ECO:0007669"/>
    <property type="project" value="InterPro"/>
</dbReference>
<dbReference type="STRING" id="4232.A0A251S2Z7"/>
<dbReference type="Pfam" id="PF00033">
    <property type="entry name" value="Cytochrome_B"/>
    <property type="match status" value="1"/>
</dbReference>
<accession>A0A251S2Z7</accession>
<dbReference type="InParanoid" id="A0A251S2Z7"/>
<reference evidence="4" key="1">
    <citation type="journal article" date="2017" name="Nature">
        <title>The sunflower genome provides insights into oil metabolism, flowering and Asterid evolution.</title>
        <authorList>
            <person name="Badouin H."/>
            <person name="Gouzy J."/>
            <person name="Grassa C.J."/>
            <person name="Murat F."/>
            <person name="Staton S.E."/>
            <person name="Cottret L."/>
            <person name="Lelandais-Briere C."/>
            <person name="Owens G.L."/>
            <person name="Carrere S."/>
            <person name="Mayjonade B."/>
            <person name="Legrand L."/>
            <person name="Gill N."/>
            <person name="Kane N.C."/>
            <person name="Bowers J.E."/>
            <person name="Hubner S."/>
            <person name="Bellec A."/>
            <person name="Berard A."/>
            <person name="Berges H."/>
            <person name="Blanchet N."/>
            <person name="Boniface M.C."/>
            <person name="Brunel D."/>
            <person name="Catrice O."/>
            <person name="Chaidir N."/>
            <person name="Claudel C."/>
            <person name="Donnadieu C."/>
            <person name="Faraut T."/>
            <person name="Fievet G."/>
            <person name="Helmstetter N."/>
            <person name="King M."/>
            <person name="Knapp S.J."/>
            <person name="Lai Z."/>
            <person name="Le Paslier M.C."/>
            <person name="Lippi Y."/>
            <person name="Lorenzon L."/>
            <person name="Mandel J.R."/>
            <person name="Marage G."/>
            <person name="Marchand G."/>
            <person name="Marquand E."/>
            <person name="Bret-Mestries E."/>
            <person name="Morien E."/>
            <person name="Nambeesan S."/>
            <person name="Nguyen T."/>
            <person name="Pegot-Espagnet P."/>
            <person name="Pouilly N."/>
            <person name="Raftis F."/>
            <person name="Sallet E."/>
            <person name="Schiex T."/>
            <person name="Thomas J."/>
            <person name="Vandecasteele C."/>
            <person name="Vares D."/>
            <person name="Vear F."/>
            <person name="Vautrin S."/>
            <person name="Crespi M."/>
            <person name="Mangin B."/>
            <person name="Burke J.M."/>
            <person name="Salse J."/>
            <person name="Munos S."/>
            <person name="Vincourt P."/>
            <person name="Rieseberg L.H."/>
            <person name="Langlade N.B."/>
        </authorList>
    </citation>
    <scope>NUCLEOTIDE SEQUENCE [LARGE SCALE GENOMIC DNA]</scope>
    <source>
        <strain evidence="4">cv. SF193</strain>
    </source>
</reference>
<evidence type="ECO:0000313" key="3">
    <source>
        <dbReference type="EMBL" id="OTF93085.1"/>
    </source>
</evidence>
<protein>
    <submittedName>
        <fullName evidence="3">Putative di-heme cytochrome, transmembrane, Cytochrome b/b6-like domain protein</fullName>
    </submittedName>
</protein>
<dbReference type="GO" id="GO:0009055">
    <property type="term" value="F:electron transfer activity"/>
    <property type="evidence" value="ECO:0007669"/>
    <property type="project" value="InterPro"/>
</dbReference>
<evidence type="ECO:0000313" key="4">
    <source>
        <dbReference type="Proteomes" id="UP000215914"/>
    </source>
</evidence>
<name>A0A251S2Z7_HELAN</name>
<dbReference type="InterPro" id="IPR027387">
    <property type="entry name" value="Cytb/b6-like_sf"/>
</dbReference>
<keyword evidence="1" id="KW-1133">Transmembrane helix</keyword>
<dbReference type="GO" id="GO:0022904">
    <property type="term" value="P:respiratory electron transport chain"/>
    <property type="evidence" value="ECO:0007669"/>
    <property type="project" value="InterPro"/>
</dbReference>
<feature type="domain" description="Cytochrome b/b6 N-terminal region profile" evidence="2">
    <location>
        <begin position="18"/>
        <end position="68"/>
    </location>
</feature>
<keyword evidence="1 3" id="KW-0812">Transmembrane</keyword>
<dbReference type="PANTHER" id="PTHR19271:SF40">
    <property type="entry name" value="CYTOCHROME B"/>
    <property type="match status" value="1"/>
</dbReference>
<keyword evidence="4" id="KW-1185">Reference proteome</keyword>
<evidence type="ECO:0000256" key="1">
    <source>
        <dbReference type="SAM" id="Phobius"/>
    </source>
</evidence>